<dbReference type="RefSeq" id="WP_075518273.1">
    <property type="nucleotide sequence ID" value="NZ_FPLD01000069.1"/>
</dbReference>
<proteinExistence type="inferred from homology"/>
<dbReference type="InterPro" id="IPR055166">
    <property type="entry name" value="Transc_reg_Sar_Rot_HTH"/>
</dbReference>
<keyword evidence="2" id="KW-0805">Transcription regulation</keyword>
<dbReference type="Gene3D" id="1.10.10.10">
    <property type="entry name" value="Winged helix-like DNA-binding domain superfamily/Winged helix DNA-binding domain"/>
    <property type="match status" value="1"/>
</dbReference>
<dbReference type="GO" id="GO:0005737">
    <property type="term" value="C:cytoplasm"/>
    <property type="evidence" value="ECO:0007669"/>
    <property type="project" value="UniProtKB-SubCell"/>
</dbReference>
<dbReference type="InterPro" id="IPR000835">
    <property type="entry name" value="HTH_MarR-typ"/>
</dbReference>
<keyword evidence="3" id="KW-0238">DNA-binding</keyword>
<organism evidence="9 10">
    <name type="scientific">Moritella viscosa</name>
    <dbReference type="NCBI Taxonomy" id="80854"/>
    <lineage>
        <taxon>Bacteria</taxon>
        <taxon>Pseudomonadati</taxon>
        <taxon>Pseudomonadota</taxon>
        <taxon>Gammaproteobacteria</taxon>
        <taxon>Alteromonadales</taxon>
        <taxon>Moritellaceae</taxon>
        <taxon>Moritella</taxon>
    </lineage>
</organism>
<evidence type="ECO:0000256" key="7">
    <source>
        <dbReference type="ARBA" id="ARBA00047207"/>
    </source>
</evidence>
<dbReference type="InterPro" id="IPR036388">
    <property type="entry name" value="WH-like_DNA-bd_sf"/>
</dbReference>
<evidence type="ECO:0000259" key="8">
    <source>
        <dbReference type="PROSITE" id="PS50995"/>
    </source>
</evidence>
<evidence type="ECO:0000256" key="6">
    <source>
        <dbReference type="ARBA" id="ARBA00047188"/>
    </source>
</evidence>
<dbReference type="Proteomes" id="UP000183794">
    <property type="component" value="Unassembled WGS sequence"/>
</dbReference>
<evidence type="ECO:0000256" key="5">
    <source>
        <dbReference type="ARBA" id="ARBA00046337"/>
    </source>
</evidence>
<keyword evidence="4" id="KW-0804">Transcription</keyword>
<name>A0A1L0BVR4_9GAMM</name>
<evidence type="ECO:0000256" key="3">
    <source>
        <dbReference type="ARBA" id="ARBA00023125"/>
    </source>
</evidence>
<dbReference type="PANTHER" id="PTHR42756">
    <property type="entry name" value="TRANSCRIPTIONAL REGULATOR, MARR"/>
    <property type="match status" value="1"/>
</dbReference>
<gene>
    <name evidence="9" type="ORF">NVI5450_2724</name>
</gene>
<comment type="subcellular location">
    <subcellularLocation>
        <location evidence="1">Cytoplasm</location>
    </subcellularLocation>
</comment>
<dbReference type="EMBL" id="FPLD01000069">
    <property type="protein sequence ID" value="SGZ03951.1"/>
    <property type="molecule type" value="Genomic_DNA"/>
</dbReference>
<dbReference type="SMART" id="SM00347">
    <property type="entry name" value="HTH_MARR"/>
    <property type="match status" value="1"/>
</dbReference>
<dbReference type="OrthoDB" id="9806864at2"/>
<dbReference type="PANTHER" id="PTHR42756:SF1">
    <property type="entry name" value="TRANSCRIPTIONAL REPRESSOR OF EMRAB OPERON"/>
    <property type="match status" value="1"/>
</dbReference>
<dbReference type="SUPFAM" id="SSF46785">
    <property type="entry name" value="Winged helix' DNA-binding domain"/>
    <property type="match status" value="1"/>
</dbReference>
<sequence>MFKDIPSKSIGLQFWKLYTKWNNAIYLKLEPLGLTHTQFVILATIFWCEKENIIPSQSKISTLTSIDKMTLSKALKKLVEDHLVLKKKSKNDNRMFILNLSESGRNLTRKTISIVEGVDEDFFTVLGVEKKNIFSSLVLSFNNCHL</sequence>
<dbReference type="Pfam" id="PF22381">
    <property type="entry name" value="Staph_reg_Sar_Rot"/>
    <property type="match status" value="1"/>
</dbReference>
<dbReference type="AlphaFoldDB" id="A0A1L0BVR4"/>
<dbReference type="GO" id="GO:0003700">
    <property type="term" value="F:DNA-binding transcription factor activity"/>
    <property type="evidence" value="ECO:0007669"/>
    <property type="project" value="InterPro"/>
</dbReference>
<reference evidence="9 10" key="1">
    <citation type="submission" date="2016-11" db="EMBL/GenBank/DDBJ databases">
        <authorList>
            <person name="Jaros S."/>
            <person name="Januszkiewicz K."/>
            <person name="Wedrychowicz H."/>
        </authorList>
    </citation>
    <scope>NUCLEOTIDE SEQUENCE [LARGE SCALE GENOMIC DNA]</scope>
    <source>
        <strain evidence="9">NVI 5450</strain>
    </source>
</reference>
<evidence type="ECO:0000256" key="1">
    <source>
        <dbReference type="ARBA" id="ARBA00004496"/>
    </source>
</evidence>
<dbReference type="GO" id="GO:0003677">
    <property type="term" value="F:DNA binding"/>
    <property type="evidence" value="ECO:0007669"/>
    <property type="project" value="UniProtKB-KW"/>
</dbReference>
<protein>
    <recommendedName>
        <fullName evidence="6">HTH-type transcriptional regulator SarZ</fullName>
    </recommendedName>
    <alternativeName>
        <fullName evidence="7">Staphylococcal accessory regulator Z</fullName>
    </alternativeName>
</protein>
<feature type="domain" description="HTH marR-type" evidence="8">
    <location>
        <begin position="1"/>
        <end position="143"/>
    </location>
</feature>
<accession>A0A1L0BVR4</accession>
<evidence type="ECO:0000313" key="10">
    <source>
        <dbReference type="Proteomes" id="UP000183794"/>
    </source>
</evidence>
<evidence type="ECO:0000256" key="4">
    <source>
        <dbReference type="ARBA" id="ARBA00023163"/>
    </source>
</evidence>
<comment type="similarity">
    <text evidence="5">Belongs to the SarZ family.</text>
</comment>
<evidence type="ECO:0000256" key="2">
    <source>
        <dbReference type="ARBA" id="ARBA00023015"/>
    </source>
</evidence>
<evidence type="ECO:0000313" key="9">
    <source>
        <dbReference type="EMBL" id="SGZ03951.1"/>
    </source>
</evidence>
<dbReference type="PROSITE" id="PS50995">
    <property type="entry name" value="HTH_MARR_2"/>
    <property type="match status" value="1"/>
</dbReference>
<dbReference type="InterPro" id="IPR036390">
    <property type="entry name" value="WH_DNA-bd_sf"/>
</dbReference>